<dbReference type="Pfam" id="PF02621">
    <property type="entry name" value="VitK2_biosynth"/>
    <property type="match status" value="1"/>
</dbReference>
<accession>A0A1G1KVD5</accession>
<comment type="caution">
    <text evidence="4">Lacks conserved residue(s) required for the propagation of feature annotation.</text>
</comment>
<dbReference type="InterPro" id="IPR003773">
    <property type="entry name" value="Menaquinone_biosynth"/>
</dbReference>
<evidence type="ECO:0000313" key="6">
    <source>
        <dbReference type="Proteomes" id="UP000178187"/>
    </source>
</evidence>
<evidence type="ECO:0000256" key="2">
    <source>
        <dbReference type="ARBA" id="ARBA00022428"/>
    </source>
</evidence>
<sequence length="281" mass="31423">MNTTPSNKIHFGHSPDPDDAFMFYAIANQKIDTAGFEIEHVVEDIESLNHRAIRGELEATAVSVHAYGHVSDQYAIMRSGASVGEGYGPVVVSANPLSIKDLETKTIAVPGMLTTAYLVLKLCLHDFRTVVVPFDQIMDHVFEEKADAGVIIHEGQLTYEDRHLYKVLDLGAWWFSETKLPLPLGIDVIRKDLGFDKMKALARVFRESIIYSLEHRKEALEYALPFGRGISRTDEDRFVAMYVNDFTRDIGERGEAAIRELLNRGVKTGVLAKKVAPEFVG</sequence>
<feature type="active site" description="Proton acceptor" evidence="4">
    <location>
        <position position="153"/>
    </location>
</feature>
<name>A0A1G1KVD5_9BACT</name>
<comment type="pathway">
    <text evidence="1 4">Quinol/quinone metabolism; menaquinone biosynthesis.</text>
</comment>
<dbReference type="Proteomes" id="UP000178187">
    <property type="component" value="Unassembled WGS sequence"/>
</dbReference>
<dbReference type="EC" id="4.1.99.29" evidence="4"/>
<comment type="similarity">
    <text evidence="4">Belongs to the MqnA/MqnD family. MqnD subfamily.</text>
</comment>
<organism evidence="5 6">
    <name type="scientific">Candidatus Danuiimicrobium aquiferis</name>
    <dbReference type="NCBI Taxonomy" id="1801832"/>
    <lineage>
        <taxon>Bacteria</taxon>
        <taxon>Pseudomonadati</taxon>
        <taxon>Candidatus Omnitrophota</taxon>
        <taxon>Candidatus Danuiimicrobium</taxon>
    </lineage>
</organism>
<dbReference type="PANTHER" id="PTHR37167:SF1">
    <property type="entry name" value="1,4-DIHYDROXY-6-NAPHTOATE SYNTHASE"/>
    <property type="match status" value="1"/>
</dbReference>
<dbReference type="InterPro" id="IPR030869">
    <property type="entry name" value="MqnD"/>
</dbReference>
<comment type="caution">
    <text evidence="5">The sequence shown here is derived from an EMBL/GenBank/DDBJ whole genome shotgun (WGS) entry which is preliminary data.</text>
</comment>
<dbReference type="AlphaFoldDB" id="A0A1G1KVD5"/>
<dbReference type="SUPFAM" id="SSF53850">
    <property type="entry name" value="Periplasmic binding protein-like II"/>
    <property type="match status" value="1"/>
</dbReference>
<dbReference type="HAMAP" id="MF_00996">
    <property type="entry name" value="MqnD"/>
    <property type="match status" value="1"/>
</dbReference>
<evidence type="ECO:0000313" key="5">
    <source>
        <dbReference type="EMBL" id="OGW96857.1"/>
    </source>
</evidence>
<dbReference type="GO" id="GO:0016830">
    <property type="term" value="F:carbon-carbon lyase activity"/>
    <property type="evidence" value="ECO:0007669"/>
    <property type="project" value="UniProtKB-UniRule"/>
</dbReference>
<dbReference type="PANTHER" id="PTHR37167">
    <property type="entry name" value="1,4-DIHYDROXY-6-NAPHTOATE SYNTHASE"/>
    <property type="match status" value="1"/>
</dbReference>
<dbReference type="UniPathway" id="UPA00079"/>
<dbReference type="EMBL" id="MHFR01000048">
    <property type="protein sequence ID" value="OGW96857.1"/>
    <property type="molecule type" value="Genomic_DNA"/>
</dbReference>
<gene>
    <name evidence="4" type="primary">mqnD</name>
    <name evidence="5" type="ORF">A3G33_01790</name>
</gene>
<keyword evidence="2 4" id="KW-0474">Menaquinone biosynthesis</keyword>
<evidence type="ECO:0000256" key="4">
    <source>
        <dbReference type="HAMAP-Rule" id="MF_00996"/>
    </source>
</evidence>
<dbReference type="Gene3D" id="3.40.190.10">
    <property type="entry name" value="Periplasmic binding protein-like II"/>
    <property type="match status" value="2"/>
</dbReference>
<feature type="binding site" evidence="4">
    <location>
        <begin position="115"/>
        <end position="116"/>
    </location>
    <ligand>
        <name>substrate</name>
    </ligand>
</feature>
<proteinExistence type="inferred from homology"/>
<keyword evidence="3 4" id="KW-0456">Lyase</keyword>
<protein>
    <recommendedName>
        <fullName evidence="4">1,4-dihydroxy-6-naphtoate synthase</fullName>
        <ecNumber evidence="4">4.1.99.29</ecNumber>
    </recommendedName>
    <alternativeName>
        <fullName evidence="4">Menaquinone biosynthetic enzyme MqnD</fullName>
    </alternativeName>
</protein>
<comment type="function">
    <text evidence="4">Catalyzes the conversion of cyclic dehypoxanthine futalosine (cyclic DHFL) into 1,4-dihydroxy-6-naphthoate, a step in the biosynthesis of menaquinone (MK, vitamin K2).</text>
</comment>
<dbReference type="GO" id="GO:0009234">
    <property type="term" value="P:menaquinone biosynthetic process"/>
    <property type="evidence" value="ECO:0007669"/>
    <property type="project" value="UniProtKB-UniRule"/>
</dbReference>
<comment type="catalytic activity">
    <reaction evidence="4">
        <text>cyclic dehypoxanthinylfutalosinate = 1,4-dihydroxy-6-naphthoate + dihydroxyacetone</text>
        <dbReference type="Rhea" id="RHEA:33087"/>
        <dbReference type="ChEBI" id="CHEBI:16016"/>
        <dbReference type="ChEBI" id="CHEBI:64254"/>
        <dbReference type="ChEBI" id="CHEBI:64270"/>
        <dbReference type="EC" id="4.1.99.29"/>
    </reaction>
</comment>
<dbReference type="CDD" id="cd13636">
    <property type="entry name" value="PBP2_Af1704"/>
    <property type="match status" value="1"/>
</dbReference>
<reference evidence="5 6" key="1">
    <citation type="journal article" date="2016" name="Nat. Commun.">
        <title>Thousands of microbial genomes shed light on interconnected biogeochemical processes in an aquifer system.</title>
        <authorList>
            <person name="Anantharaman K."/>
            <person name="Brown C.T."/>
            <person name="Hug L.A."/>
            <person name="Sharon I."/>
            <person name="Castelle C.J."/>
            <person name="Probst A.J."/>
            <person name="Thomas B.C."/>
            <person name="Singh A."/>
            <person name="Wilkins M.J."/>
            <person name="Karaoz U."/>
            <person name="Brodie E.L."/>
            <person name="Williams K.H."/>
            <person name="Hubbard S.S."/>
            <person name="Banfield J.F."/>
        </authorList>
    </citation>
    <scope>NUCLEOTIDE SEQUENCE [LARGE SCALE GENOMIC DNA]</scope>
</reference>
<evidence type="ECO:0000256" key="3">
    <source>
        <dbReference type="ARBA" id="ARBA00023239"/>
    </source>
</evidence>
<evidence type="ECO:0000256" key="1">
    <source>
        <dbReference type="ARBA" id="ARBA00004863"/>
    </source>
</evidence>